<keyword evidence="2" id="KW-1185">Reference proteome</keyword>
<dbReference type="EMBL" id="CP032696">
    <property type="protein sequence ID" value="AYG64227.1"/>
    <property type="molecule type" value="Genomic_DNA"/>
</dbReference>
<dbReference type="OrthoDB" id="7801681at2"/>
<evidence type="ECO:0000313" key="1">
    <source>
        <dbReference type="EMBL" id="AYG64227.1"/>
    </source>
</evidence>
<keyword evidence="1" id="KW-0614">Plasmid</keyword>
<evidence type="ECO:0000313" key="2">
    <source>
        <dbReference type="Proteomes" id="UP000282195"/>
    </source>
</evidence>
<proteinExistence type="predicted"/>
<accession>A0A387G324</accession>
<protein>
    <submittedName>
        <fullName evidence="1">Uncharacterized protein</fullName>
    </submittedName>
</protein>
<reference evidence="1 2" key="1">
    <citation type="submission" date="2018-10" db="EMBL/GenBank/DDBJ databases">
        <title>Rhizobium etli, R. leguminosarum and a new Rhizobium genospecies from Phaseolus dumosus.</title>
        <authorList>
            <person name="Ramirez-Puebla S.T."/>
            <person name="Rogel-Hernandez M.A."/>
            <person name="Guerrero G."/>
            <person name="Ormeno-Orrillo E."/>
            <person name="Martinez-Romero J.C."/>
            <person name="Negrete-Yankelevich S."/>
            <person name="Martinez-Romero E."/>
        </authorList>
    </citation>
    <scope>NUCLEOTIDE SEQUENCE [LARGE SCALE GENOMIC DNA]</scope>
    <source>
        <strain evidence="1 2">CCGE525</strain>
        <plasmid evidence="2">prccge525b</plasmid>
    </source>
</reference>
<dbReference type="KEGG" id="rjg:CCGE525_36470"/>
<sequence>MAKRVPPLIPPSLVVDHVQQSVSAVSAPLDWLYFEACCVCEKVSRTIWRLAWQMMDLLAATKLSSRAAETGAGRMM</sequence>
<name>A0A387G324_9HYPH</name>
<organism evidence="1 2">
    <name type="scientific">Rhizobium jaguaris</name>
    <dbReference type="NCBI Taxonomy" id="1312183"/>
    <lineage>
        <taxon>Bacteria</taxon>
        <taxon>Pseudomonadati</taxon>
        <taxon>Pseudomonadota</taxon>
        <taxon>Alphaproteobacteria</taxon>
        <taxon>Hyphomicrobiales</taxon>
        <taxon>Rhizobiaceae</taxon>
        <taxon>Rhizobium/Agrobacterium group</taxon>
        <taxon>Rhizobium</taxon>
    </lineage>
</organism>
<gene>
    <name evidence="1" type="ORF">CCGE525_36470</name>
</gene>
<dbReference type="Proteomes" id="UP000282195">
    <property type="component" value="Plasmid pRCCGE525b"/>
</dbReference>
<dbReference type="AlphaFoldDB" id="A0A387G324"/>
<geneLocation type="plasmid" evidence="2">
    <name>prccge525b</name>
</geneLocation>